<feature type="transmembrane region" description="Helical" evidence="10">
    <location>
        <begin position="29"/>
        <end position="45"/>
    </location>
</feature>
<dbReference type="GO" id="GO:0005886">
    <property type="term" value="C:plasma membrane"/>
    <property type="evidence" value="ECO:0007669"/>
    <property type="project" value="UniProtKB-SubCell"/>
</dbReference>
<evidence type="ECO:0000256" key="2">
    <source>
        <dbReference type="ARBA" id="ARBA00022475"/>
    </source>
</evidence>
<evidence type="ECO:0000259" key="11">
    <source>
        <dbReference type="SMART" id="SM00849"/>
    </source>
</evidence>
<feature type="domain" description="Metallo-beta-lactamase" evidence="11">
    <location>
        <begin position="636"/>
        <end position="861"/>
    </location>
</feature>
<dbReference type="InterPro" id="IPR035681">
    <property type="entry name" value="ComA-like_MBL"/>
</dbReference>
<dbReference type="PANTHER" id="PTHR30619:SF1">
    <property type="entry name" value="RECOMBINATION PROTEIN 2"/>
    <property type="match status" value="1"/>
</dbReference>
<keyword evidence="2" id="KW-1003">Cell membrane</keyword>
<evidence type="ECO:0000256" key="9">
    <source>
        <dbReference type="SAM" id="MobiDB-lite"/>
    </source>
</evidence>
<dbReference type="AlphaFoldDB" id="A0A4Y6UQP4"/>
<dbReference type="RefSeq" id="WP_141446335.1">
    <property type="nucleotide sequence ID" value="NZ_CP041217.1"/>
</dbReference>
<keyword evidence="13" id="KW-1185">Reference proteome</keyword>
<dbReference type="Pfam" id="PF03772">
    <property type="entry name" value="Competence"/>
    <property type="match status" value="1"/>
</dbReference>
<dbReference type="Gene3D" id="3.60.15.10">
    <property type="entry name" value="Ribonuclease Z/Hydroxyacylglutathione hydrolase-like"/>
    <property type="match status" value="1"/>
</dbReference>
<comment type="catalytic activity">
    <reaction evidence="8">
        <text>3',5'-cyclic UMP + H2O = UMP + H(+)</text>
        <dbReference type="Rhea" id="RHEA:70575"/>
        <dbReference type="ChEBI" id="CHEBI:15377"/>
        <dbReference type="ChEBI" id="CHEBI:15378"/>
        <dbReference type="ChEBI" id="CHEBI:57865"/>
        <dbReference type="ChEBI" id="CHEBI:184387"/>
    </reaction>
    <physiologicalReaction direction="left-to-right" evidence="8">
        <dbReference type="Rhea" id="RHEA:70576"/>
    </physiologicalReaction>
</comment>
<feature type="region of interest" description="Disordered" evidence="9">
    <location>
        <begin position="123"/>
        <end position="144"/>
    </location>
</feature>
<feature type="transmembrane region" description="Helical" evidence="10">
    <location>
        <begin position="446"/>
        <end position="471"/>
    </location>
</feature>
<feature type="transmembrane region" description="Helical" evidence="10">
    <location>
        <begin position="311"/>
        <end position="328"/>
    </location>
</feature>
<feature type="region of interest" description="Disordered" evidence="9">
    <location>
        <begin position="538"/>
        <end position="561"/>
    </location>
</feature>
<comment type="catalytic activity">
    <reaction evidence="6">
        <text>3',5'-cyclic CMP + H2O = CMP + H(+)</text>
        <dbReference type="Rhea" id="RHEA:72675"/>
        <dbReference type="ChEBI" id="CHEBI:15377"/>
        <dbReference type="ChEBI" id="CHEBI:15378"/>
        <dbReference type="ChEBI" id="CHEBI:58003"/>
        <dbReference type="ChEBI" id="CHEBI:60377"/>
    </reaction>
    <physiologicalReaction direction="left-to-right" evidence="6">
        <dbReference type="Rhea" id="RHEA:72676"/>
    </physiologicalReaction>
</comment>
<evidence type="ECO:0000256" key="6">
    <source>
        <dbReference type="ARBA" id="ARBA00034221"/>
    </source>
</evidence>
<organism evidence="12 13">
    <name type="scientific">Saccharibacillus brassicae</name>
    <dbReference type="NCBI Taxonomy" id="2583377"/>
    <lineage>
        <taxon>Bacteria</taxon>
        <taxon>Bacillati</taxon>
        <taxon>Bacillota</taxon>
        <taxon>Bacilli</taxon>
        <taxon>Bacillales</taxon>
        <taxon>Paenibacillaceae</taxon>
        <taxon>Saccharibacillus</taxon>
    </lineage>
</organism>
<dbReference type="OrthoDB" id="9761531at2"/>
<feature type="transmembrane region" description="Helical" evidence="10">
    <location>
        <begin position="511"/>
        <end position="529"/>
    </location>
</feature>
<dbReference type="NCBIfam" id="TIGR00360">
    <property type="entry name" value="ComEC_N-term"/>
    <property type="match status" value="1"/>
</dbReference>
<dbReference type="KEGG" id="saca:FFV09_03150"/>
<dbReference type="CDD" id="cd07731">
    <property type="entry name" value="ComA-like_MBL-fold"/>
    <property type="match status" value="1"/>
</dbReference>
<feature type="transmembrane region" description="Helical" evidence="10">
    <location>
        <begin position="381"/>
        <end position="399"/>
    </location>
</feature>
<dbReference type="SMART" id="SM00849">
    <property type="entry name" value="Lactamase_B"/>
    <property type="match status" value="1"/>
</dbReference>
<dbReference type="EMBL" id="CP041217">
    <property type="protein sequence ID" value="QDH19949.1"/>
    <property type="molecule type" value="Genomic_DNA"/>
</dbReference>
<feature type="transmembrane region" description="Helical" evidence="10">
    <location>
        <begin position="52"/>
        <end position="69"/>
    </location>
</feature>
<evidence type="ECO:0000256" key="4">
    <source>
        <dbReference type="ARBA" id="ARBA00022989"/>
    </source>
</evidence>
<dbReference type="Pfam" id="PF00753">
    <property type="entry name" value="Lactamase_B"/>
    <property type="match status" value="1"/>
</dbReference>
<dbReference type="Proteomes" id="UP000316968">
    <property type="component" value="Chromosome"/>
</dbReference>
<dbReference type="InterPro" id="IPR001279">
    <property type="entry name" value="Metallo-B-lactamas"/>
</dbReference>
<dbReference type="InterPro" id="IPR036866">
    <property type="entry name" value="RibonucZ/Hydroxyglut_hydro"/>
</dbReference>
<evidence type="ECO:0000313" key="13">
    <source>
        <dbReference type="Proteomes" id="UP000316968"/>
    </source>
</evidence>
<comment type="function">
    <text evidence="7">Counteracts the endogenous Pycsar antiviral defense system. Phosphodiesterase that enables metal-dependent hydrolysis of host cyclic nucleotide Pycsar defense signals such as cCMP and cUMP.</text>
</comment>
<comment type="subcellular location">
    <subcellularLocation>
        <location evidence="1">Cell membrane</location>
        <topology evidence="1">Multi-pass membrane protein</topology>
    </subcellularLocation>
</comment>
<evidence type="ECO:0000256" key="5">
    <source>
        <dbReference type="ARBA" id="ARBA00023136"/>
    </source>
</evidence>
<dbReference type="SUPFAM" id="SSF56281">
    <property type="entry name" value="Metallo-hydrolase/oxidoreductase"/>
    <property type="match status" value="1"/>
</dbReference>
<proteinExistence type="predicted"/>
<evidence type="ECO:0000256" key="10">
    <source>
        <dbReference type="SAM" id="Phobius"/>
    </source>
</evidence>
<evidence type="ECO:0000256" key="8">
    <source>
        <dbReference type="ARBA" id="ARBA00048505"/>
    </source>
</evidence>
<keyword evidence="4 10" id="KW-1133">Transmembrane helix</keyword>
<feature type="transmembrane region" description="Helical" evidence="10">
    <location>
        <begin position="411"/>
        <end position="434"/>
    </location>
</feature>
<dbReference type="InterPro" id="IPR052159">
    <property type="entry name" value="Competence_DNA_uptake"/>
</dbReference>
<keyword evidence="3 10" id="KW-0812">Transmembrane</keyword>
<keyword evidence="5 10" id="KW-0472">Membrane</keyword>
<dbReference type="InterPro" id="IPR025405">
    <property type="entry name" value="DUF4131"/>
</dbReference>
<dbReference type="PANTHER" id="PTHR30619">
    <property type="entry name" value="DNA INTERNALIZATION/COMPETENCE PROTEIN COMEC/REC2"/>
    <property type="match status" value="1"/>
</dbReference>
<sequence length="919" mass="97304">MNRRPLVAFTVCWLCGAASAHLYGGIRLAAVLSGLTLLLIAAALCAQTPRRLLLLLALALWTAAGYGTFREASNVSAVPQRLGAAVEGGYAGVRLQGEMAGPAKVDGDLAMFEMKVDQVAGGTAADGPKPAAAGTAHAPNTGKAFKPLSKSETVVVRVKLAAEAEQAVAASWRRGDRLVVSGDLERPAEARNFGAFDYRRYLRDKRIHWVARAAGVSGVRRSEAAPGGFNLLRRNDELRALLAGRLDRLYPGIGAGYMQGLLLGLQDGLDPATYTDFIRLGMTHVLAISGMHVALYVGGALLLLRRSGMPRETALLIVLCLVPPYVLLTGSSPSAVRAGIMGMIALYAARRGWLKDGLPVLCLAALLMLVWDPYYLTSISFQLSFAVTAGIIVLTAPMRRILRVLRGLPKAVAAGAAVSLVADLVSFPLSLYYFNQYPLLGLAANLVLVPLISFVSIPVGTISLLLGTFWMQGAQWTAYPVRLLNAAVFRSAEAAGSVQAARTIWASPSPLWILLYEAALIGALCLLAAHLEARRPSPADDSEALGGAPAPPQADCSPGGFAPDTVPLAPGLRAAGLPAAAASPSVRYGGPLDDRRAKLRPIGAAAAGLVWACLIASAYTPRFDPAGVVQMLDVGQGDSILVTTPQGKQILIDGGGTVTFERPGEAWKRRLDPYEVGREVVVPLLKQRGVHALDAVILTHGDRDHYGGLLAVLDEIPVDRFIMNGTRSGGEDLDKLFAAALAHGTGIYAPQGGDLWQPDERTSLEFLSPSGALADTSVLPRLEEQNEHSVVFRMEMNGHSFVFTGDIGAEAERDILEHFGGSEQAGEVEVLKVAHHGSKHSSSPAWVRSFSPELSLISAGVNNTYGHPNPDVVQRLEDAGSAVRRTDLDGEIQVSAPLGEPLRIRTKLARAADPAGAER</sequence>
<dbReference type="Pfam" id="PF13567">
    <property type="entry name" value="DUF4131"/>
    <property type="match status" value="1"/>
</dbReference>
<name>A0A4Y6UQP4_SACBS</name>
<dbReference type="InterPro" id="IPR004477">
    <property type="entry name" value="ComEC_N"/>
</dbReference>
<reference evidence="12 13" key="1">
    <citation type="submission" date="2019-06" db="EMBL/GenBank/DDBJ databases">
        <title>Saccharibacillus brassicae sp. nov., an endophytic bacterium isolated from Chinese cabbage seeds (Brassica pekinensis).</title>
        <authorList>
            <person name="Jiang L."/>
            <person name="Lee J."/>
            <person name="Kim S.W."/>
        </authorList>
    </citation>
    <scope>NUCLEOTIDE SEQUENCE [LARGE SCALE GENOMIC DNA]</scope>
    <source>
        <strain evidence="13">KCTC 43072 / ATSA2</strain>
    </source>
</reference>
<feature type="transmembrane region" description="Helical" evidence="10">
    <location>
        <begin position="285"/>
        <end position="304"/>
    </location>
</feature>
<accession>A0A4Y6UQP4</accession>
<evidence type="ECO:0000313" key="12">
    <source>
        <dbReference type="EMBL" id="QDH19949.1"/>
    </source>
</evidence>
<evidence type="ECO:0000256" key="7">
    <source>
        <dbReference type="ARBA" id="ARBA00034301"/>
    </source>
</evidence>
<evidence type="ECO:0000256" key="1">
    <source>
        <dbReference type="ARBA" id="ARBA00004651"/>
    </source>
</evidence>
<protein>
    <submittedName>
        <fullName evidence="12">DUF4131 domain-containing protein</fullName>
    </submittedName>
</protein>
<evidence type="ECO:0000256" key="3">
    <source>
        <dbReference type="ARBA" id="ARBA00022692"/>
    </source>
</evidence>
<gene>
    <name evidence="12" type="ORF">FFV09_03150</name>
</gene>